<dbReference type="AlphaFoldDB" id="A0A0F9F4U2"/>
<proteinExistence type="predicted"/>
<comment type="caution">
    <text evidence="2">The sequence shown here is derived from an EMBL/GenBank/DDBJ whole genome shotgun (WGS) entry which is preliminary data.</text>
</comment>
<evidence type="ECO:0000313" key="2">
    <source>
        <dbReference type="EMBL" id="KKL73506.1"/>
    </source>
</evidence>
<evidence type="ECO:0000256" key="1">
    <source>
        <dbReference type="SAM" id="MobiDB-lite"/>
    </source>
</evidence>
<feature type="region of interest" description="Disordered" evidence="1">
    <location>
        <begin position="1"/>
        <end position="29"/>
    </location>
</feature>
<name>A0A0F9F4U2_9ZZZZ</name>
<organism evidence="2">
    <name type="scientific">marine sediment metagenome</name>
    <dbReference type="NCBI Taxonomy" id="412755"/>
    <lineage>
        <taxon>unclassified sequences</taxon>
        <taxon>metagenomes</taxon>
        <taxon>ecological metagenomes</taxon>
    </lineage>
</organism>
<protein>
    <submittedName>
        <fullName evidence="2">Uncharacterized protein</fullName>
    </submittedName>
</protein>
<sequence>MRQNNDGTPYTQPLTSRGHTEPVRTSVKKSHYALVKSPLPTATLMH</sequence>
<gene>
    <name evidence="2" type="ORF">LCGC14_2074180</name>
</gene>
<feature type="compositionally biased region" description="Polar residues" evidence="1">
    <location>
        <begin position="1"/>
        <end position="17"/>
    </location>
</feature>
<accession>A0A0F9F4U2</accession>
<dbReference type="EMBL" id="LAZR01024938">
    <property type="protein sequence ID" value="KKL73506.1"/>
    <property type="molecule type" value="Genomic_DNA"/>
</dbReference>
<reference evidence="2" key="1">
    <citation type="journal article" date="2015" name="Nature">
        <title>Complex archaea that bridge the gap between prokaryotes and eukaryotes.</title>
        <authorList>
            <person name="Spang A."/>
            <person name="Saw J.H."/>
            <person name="Jorgensen S.L."/>
            <person name="Zaremba-Niedzwiedzka K."/>
            <person name="Martijn J."/>
            <person name="Lind A.E."/>
            <person name="van Eijk R."/>
            <person name="Schleper C."/>
            <person name="Guy L."/>
            <person name="Ettema T.J."/>
        </authorList>
    </citation>
    <scope>NUCLEOTIDE SEQUENCE</scope>
</reference>